<dbReference type="HAMAP" id="MF_00068">
    <property type="entry name" value="MurQ"/>
    <property type="match status" value="1"/>
</dbReference>
<protein>
    <recommendedName>
        <fullName evidence="3">N-acetylmuramic acid 6-phosphate etherase</fullName>
        <shortName evidence="3">MurNAc-6-P etherase</shortName>
        <ecNumber evidence="3">4.2.1.126</ecNumber>
    </recommendedName>
    <alternativeName>
        <fullName evidence="3">N-acetylmuramic acid 6-phosphate hydrolase</fullName>
    </alternativeName>
    <alternativeName>
        <fullName evidence="3">N-acetylmuramic acid 6-phosphate lyase</fullName>
    </alternativeName>
</protein>
<dbReference type="InterPro" id="IPR005488">
    <property type="entry name" value="Etherase_MurQ"/>
</dbReference>
<proteinExistence type="inferred from homology"/>
<dbReference type="SUPFAM" id="SSF53697">
    <property type="entry name" value="SIS domain"/>
    <property type="match status" value="1"/>
</dbReference>
<dbReference type="InterPro" id="IPR005486">
    <property type="entry name" value="Glucokinase_regulatory_CS"/>
</dbReference>
<dbReference type="EMBL" id="BDQX01000291">
    <property type="protein sequence ID" value="GBG10144.1"/>
    <property type="molecule type" value="Genomic_DNA"/>
</dbReference>
<dbReference type="AlphaFoldDB" id="A0A2R5F2U1"/>
<dbReference type="Gene3D" id="1.10.8.1080">
    <property type="match status" value="1"/>
</dbReference>
<dbReference type="PANTHER" id="PTHR10088:SF4">
    <property type="entry name" value="GLUCOKINASE REGULATORY PROTEIN"/>
    <property type="match status" value="1"/>
</dbReference>
<dbReference type="NCBIfam" id="TIGR00274">
    <property type="entry name" value="N-acetylmuramic acid 6-phosphate etherase"/>
    <property type="match status" value="1"/>
</dbReference>
<gene>
    <name evidence="3" type="primary">murQ</name>
    <name evidence="5" type="ORF">PAT3040_04862</name>
</gene>
<dbReference type="InterPro" id="IPR040190">
    <property type="entry name" value="MURQ/GCKR"/>
</dbReference>
<feature type="domain" description="SIS" evidence="4">
    <location>
        <begin position="58"/>
        <end position="221"/>
    </location>
</feature>
<dbReference type="GO" id="GO:0016835">
    <property type="term" value="F:carbon-oxygen lyase activity"/>
    <property type="evidence" value="ECO:0007669"/>
    <property type="project" value="UniProtKB-UniRule"/>
</dbReference>
<dbReference type="PANTHER" id="PTHR10088">
    <property type="entry name" value="GLUCOKINASE REGULATORY PROTEIN"/>
    <property type="match status" value="1"/>
</dbReference>
<accession>A0A2R5F2U1</accession>
<name>A0A2R5F2U1_9BACL</name>
<organism evidence="5 6">
    <name type="scientific">Paenibacillus agaridevorans</name>
    <dbReference type="NCBI Taxonomy" id="171404"/>
    <lineage>
        <taxon>Bacteria</taxon>
        <taxon>Bacillati</taxon>
        <taxon>Bacillota</taxon>
        <taxon>Bacilli</taxon>
        <taxon>Bacillales</taxon>
        <taxon>Paenibacillaceae</taxon>
        <taxon>Paenibacillus</taxon>
    </lineage>
</organism>
<reference evidence="5 6" key="1">
    <citation type="submission" date="2017-08" db="EMBL/GenBank/DDBJ databases">
        <title>Substantial Increase in Enzyme Production by Combined Drug-Resistance Mutations in Paenibacillus agaridevorans.</title>
        <authorList>
            <person name="Tanaka Y."/>
            <person name="Funane K."/>
            <person name="Hosaka T."/>
            <person name="Shiwa Y."/>
            <person name="Fujita N."/>
            <person name="Miyazaki T."/>
            <person name="Yoshikawa H."/>
            <person name="Murakami K."/>
            <person name="Kasahara K."/>
            <person name="Inaoka T."/>
            <person name="Hiraga Y."/>
            <person name="Ochi K."/>
        </authorList>
    </citation>
    <scope>NUCLEOTIDE SEQUENCE [LARGE SCALE GENOMIC DNA]</scope>
    <source>
        <strain evidence="5 6">T-3040</strain>
    </source>
</reference>
<comment type="function">
    <text evidence="3">Specifically catalyzes the cleavage of the D-lactyl ether substituent of MurNAc 6-phosphate, producing GlcNAc 6-phosphate and D-lactate.</text>
</comment>
<comment type="caution">
    <text evidence="5">The sequence shown here is derived from an EMBL/GenBank/DDBJ whole genome shotgun (WGS) entry which is preliminary data.</text>
</comment>
<dbReference type="GO" id="GO:0046348">
    <property type="term" value="P:amino sugar catabolic process"/>
    <property type="evidence" value="ECO:0007669"/>
    <property type="project" value="InterPro"/>
</dbReference>
<dbReference type="Gene3D" id="3.40.50.10490">
    <property type="entry name" value="Glucose-6-phosphate isomerase like protein, domain 1"/>
    <property type="match status" value="1"/>
</dbReference>
<dbReference type="RefSeq" id="WP_087571406.1">
    <property type="nucleotide sequence ID" value="NZ_BDQX01000291.1"/>
</dbReference>
<dbReference type="CDD" id="cd05007">
    <property type="entry name" value="SIS_Etherase"/>
    <property type="match status" value="1"/>
</dbReference>
<comment type="subunit">
    <text evidence="3">Homodimer.</text>
</comment>
<feature type="active site" description="Proton donor" evidence="3">
    <location>
        <position position="86"/>
    </location>
</feature>
<dbReference type="GO" id="GO:0016803">
    <property type="term" value="F:ether hydrolase activity"/>
    <property type="evidence" value="ECO:0007669"/>
    <property type="project" value="TreeGrafter"/>
</dbReference>
<evidence type="ECO:0000313" key="6">
    <source>
        <dbReference type="Proteomes" id="UP000245202"/>
    </source>
</evidence>
<keyword evidence="2 3" id="KW-0119">Carbohydrate metabolism</keyword>
<dbReference type="NCBIfam" id="NF009222">
    <property type="entry name" value="PRK12570.1"/>
    <property type="match status" value="1"/>
</dbReference>
<evidence type="ECO:0000256" key="1">
    <source>
        <dbReference type="ARBA" id="ARBA00023239"/>
    </source>
</evidence>
<evidence type="ECO:0000256" key="2">
    <source>
        <dbReference type="ARBA" id="ARBA00023277"/>
    </source>
</evidence>
<dbReference type="Proteomes" id="UP000245202">
    <property type="component" value="Unassembled WGS sequence"/>
</dbReference>
<dbReference type="UniPathway" id="UPA00342"/>
<comment type="pathway">
    <text evidence="3">Amino-sugar metabolism; N-acetylmuramate degradation.</text>
</comment>
<dbReference type="GO" id="GO:0097367">
    <property type="term" value="F:carbohydrate derivative binding"/>
    <property type="evidence" value="ECO:0007669"/>
    <property type="project" value="InterPro"/>
</dbReference>
<dbReference type="PROSITE" id="PS01272">
    <property type="entry name" value="GCKR"/>
    <property type="match status" value="1"/>
</dbReference>
<dbReference type="EC" id="4.2.1.126" evidence="3"/>
<dbReference type="PROSITE" id="PS51464">
    <property type="entry name" value="SIS"/>
    <property type="match status" value="1"/>
</dbReference>
<dbReference type="FunFam" id="3.40.50.10490:FF:000014">
    <property type="entry name" value="N-acetylmuramic acid 6-phosphate etherase"/>
    <property type="match status" value="1"/>
</dbReference>
<evidence type="ECO:0000256" key="3">
    <source>
        <dbReference type="HAMAP-Rule" id="MF_00068"/>
    </source>
</evidence>
<feature type="active site" evidence="3">
    <location>
        <position position="117"/>
    </location>
</feature>
<dbReference type="InterPro" id="IPR046348">
    <property type="entry name" value="SIS_dom_sf"/>
</dbReference>
<evidence type="ECO:0000259" key="4">
    <source>
        <dbReference type="PROSITE" id="PS51464"/>
    </source>
</evidence>
<comment type="similarity">
    <text evidence="3">Belongs to the GCKR-like family. MurNAc-6-P etherase subfamily.</text>
</comment>
<dbReference type="GO" id="GO:0097173">
    <property type="term" value="P:N-acetylmuramic acid catabolic process"/>
    <property type="evidence" value="ECO:0007669"/>
    <property type="project" value="UniProtKB-UniPathway"/>
</dbReference>
<keyword evidence="1 3" id="KW-0456">Lyase</keyword>
<comment type="miscellaneous">
    <text evidence="3">A lyase-type mechanism (elimination/hydration) is suggested for the cleavage of the lactyl ether bond of MurNAc 6-phosphate, with the formation of an alpha,beta-unsaturated aldehyde intermediate with (E)-stereochemistry, followed by the syn addition of water to give product.</text>
</comment>
<keyword evidence="6" id="KW-1185">Reference proteome</keyword>
<dbReference type="InterPro" id="IPR001347">
    <property type="entry name" value="SIS_dom"/>
</dbReference>
<dbReference type="GO" id="GO:0009254">
    <property type="term" value="P:peptidoglycan turnover"/>
    <property type="evidence" value="ECO:0007669"/>
    <property type="project" value="TreeGrafter"/>
</dbReference>
<evidence type="ECO:0000313" key="5">
    <source>
        <dbReference type="EMBL" id="GBG10144.1"/>
    </source>
</evidence>
<dbReference type="NCBIfam" id="NF003915">
    <property type="entry name" value="PRK05441.1"/>
    <property type="match status" value="1"/>
</dbReference>
<dbReference type="Pfam" id="PF22645">
    <property type="entry name" value="GKRP_SIS_N"/>
    <property type="match status" value="1"/>
</dbReference>
<sequence length="304" mass="32472">MGERHSKSEVSEQINDRSSDMDAMNSLEILQLMNDEDHAIMPALKKALPDIAQAVDIIVDRFRIGGRLIYVGAGTSGRLAAIDALECPPTFGTSPEQVSFLLAGGPEAFLAPIEGAEDDEEAAARELLALELTSNDCVVALSASGSTPYCIGALKYAAGLGAATISVSCNQETVMGKLSDLSIEVIVGPELLAGSTRLKAGTAQKIVLNMLSTASMIRTGHVYRNMMVDMQPSNSKLKRRAVQIVREATGAGQEESELALQSADWRIKTAVVSLLANVTPEEAEELLHRSDGFVRLAVRTDMQK</sequence>
<comment type="catalytic activity">
    <reaction evidence="3">
        <text>N-acetyl-D-muramate 6-phosphate + H2O = N-acetyl-D-glucosamine 6-phosphate + (R)-lactate</text>
        <dbReference type="Rhea" id="RHEA:26410"/>
        <dbReference type="ChEBI" id="CHEBI:15377"/>
        <dbReference type="ChEBI" id="CHEBI:16004"/>
        <dbReference type="ChEBI" id="CHEBI:57513"/>
        <dbReference type="ChEBI" id="CHEBI:58722"/>
        <dbReference type="EC" id="4.2.1.126"/>
    </reaction>
</comment>